<accession>A0A087TL66</accession>
<sequence>MFAVLFEFGVDNSSLVSNDTTDNAFVSKKRRSLKGMNDRLQKHMATVRSWSLLVISFPDLTCLVFHTQWHEKD</sequence>
<protein>
    <submittedName>
        <fullName evidence="1">Uncharacterized protein</fullName>
    </submittedName>
</protein>
<dbReference type="Proteomes" id="UP000054359">
    <property type="component" value="Unassembled WGS sequence"/>
</dbReference>
<dbReference type="EMBL" id="KK115726">
    <property type="protein sequence ID" value="KFM65855.1"/>
    <property type="molecule type" value="Genomic_DNA"/>
</dbReference>
<name>A0A087TL66_STEMI</name>
<feature type="non-terminal residue" evidence="1">
    <location>
        <position position="73"/>
    </location>
</feature>
<proteinExistence type="predicted"/>
<evidence type="ECO:0000313" key="2">
    <source>
        <dbReference type="Proteomes" id="UP000054359"/>
    </source>
</evidence>
<dbReference type="AlphaFoldDB" id="A0A087TL66"/>
<reference evidence="1 2" key="1">
    <citation type="submission" date="2013-11" db="EMBL/GenBank/DDBJ databases">
        <title>Genome sequencing of Stegodyphus mimosarum.</title>
        <authorList>
            <person name="Bechsgaard J."/>
        </authorList>
    </citation>
    <scope>NUCLEOTIDE SEQUENCE [LARGE SCALE GENOMIC DNA]</scope>
</reference>
<keyword evidence="2" id="KW-1185">Reference proteome</keyword>
<gene>
    <name evidence="1" type="ORF">X975_24650</name>
</gene>
<evidence type="ECO:0000313" key="1">
    <source>
        <dbReference type="EMBL" id="KFM65855.1"/>
    </source>
</evidence>
<organism evidence="1 2">
    <name type="scientific">Stegodyphus mimosarum</name>
    <name type="common">African social velvet spider</name>
    <dbReference type="NCBI Taxonomy" id="407821"/>
    <lineage>
        <taxon>Eukaryota</taxon>
        <taxon>Metazoa</taxon>
        <taxon>Ecdysozoa</taxon>
        <taxon>Arthropoda</taxon>
        <taxon>Chelicerata</taxon>
        <taxon>Arachnida</taxon>
        <taxon>Araneae</taxon>
        <taxon>Araneomorphae</taxon>
        <taxon>Entelegynae</taxon>
        <taxon>Eresoidea</taxon>
        <taxon>Eresidae</taxon>
        <taxon>Stegodyphus</taxon>
    </lineage>
</organism>